<evidence type="ECO:0000256" key="6">
    <source>
        <dbReference type="ARBA" id="ARBA00032162"/>
    </source>
</evidence>
<evidence type="ECO:0000256" key="5">
    <source>
        <dbReference type="ARBA" id="ARBA00022801"/>
    </source>
</evidence>
<dbReference type="InterPro" id="IPR015797">
    <property type="entry name" value="NUDIX_hydrolase-like_dom_sf"/>
</dbReference>
<dbReference type="Proteomes" id="UP000268229">
    <property type="component" value="Chromosome"/>
</dbReference>
<comment type="cofactor">
    <cofactor evidence="2">
        <name>Mg(2+)</name>
        <dbReference type="ChEBI" id="CHEBI:18420"/>
    </cofactor>
</comment>
<reference evidence="9 10" key="1">
    <citation type="submission" date="2018-12" db="EMBL/GenBank/DDBJ databases">
        <authorList>
            <consortium name="Pathogen Informatics"/>
        </authorList>
    </citation>
    <scope>NUCLEOTIDE SEQUENCE [LARGE SCALE GENOMIC DNA]</scope>
    <source>
        <strain evidence="9 10">NCTC12227</strain>
    </source>
</reference>
<comment type="similarity">
    <text evidence="3">Belongs to the Nudix hydrolase family. NudK subfamily.</text>
</comment>
<evidence type="ECO:0000256" key="2">
    <source>
        <dbReference type="ARBA" id="ARBA00001946"/>
    </source>
</evidence>
<evidence type="ECO:0000256" key="7">
    <source>
        <dbReference type="ARBA" id="ARBA00032272"/>
    </source>
</evidence>
<protein>
    <recommendedName>
        <fullName evidence="4">GDP-mannose pyrophosphatase</fullName>
    </recommendedName>
    <alternativeName>
        <fullName evidence="6">GDP-mannose hydrolase</fullName>
    </alternativeName>
    <alternativeName>
        <fullName evidence="7">GDPMK</fullName>
    </alternativeName>
</protein>
<dbReference type="RefSeq" id="WP_085389772.1">
    <property type="nucleotide sequence ID" value="NZ_LR134440.1"/>
</dbReference>
<keyword evidence="5 9" id="KW-0378">Hydrolase</keyword>
<dbReference type="GO" id="GO:0019693">
    <property type="term" value="P:ribose phosphate metabolic process"/>
    <property type="evidence" value="ECO:0007669"/>
    <property type="project" value="TreeGrafter"/>
</dbReference>
<evidence type="ECO:0000256" key="4">
    <source>
        <dbReference type="ARBA" id="ARBA00016377"/>
    </source>
</evidence>
<name>A0A1X3CLQ9_9NEIS</name>
<dbReference type="PANTHER" id="PTHR11839">
    <property type="entry name" value="UDP/ADP-SUGAR PYROPHOSPHATASE"/>
    <property type="match status" value="1"/>
</dbReference>
<dbReference type="CDD" id="cd03424">
    <property type="entry name" value="NUDIX_ADPRase_Nudt5_UGPPase_Nudt14"/>
    <property type="match status" value="1"/>
</dbReference>
<dbReference type="EMBL" id="LR134516">
    <property type="protein sequence ID" value="VEJ21188.1"/>
    <property type="molecule type" value="Genomic_DNA"/>
</dbReference>
<dbReference type="FunFam" id="3.90.79.10:FF:000024">
    <property type="entry name" value="ADP-ribose pyrophosphatase"/>
    <property type="match status" value="1"/>
</dbReference>
<organism evidence="9 10">
    <name type="scientific">Neisseria animaloris</name>
    <dbReference type="NCBI Taxonomy" id="326522"/>
    <lineage>
        <taxon>Bacteria</taxon>
        <taxon>Pseudomonadati</taxon>
        <taxon>Pseudomonadota</taxon>
        <taxon>Betaproteobacteria</taxon>
        <taxon>Neisseriales</taxon>
        <taxon>Neisseriaceae</taxon>
        <taxon>Neisseria</taxon>
    </lineage>
</organism>
<proteinExistence type="inferred from homology"/>
<sequence length="177" mass="19718">MDLKETQLSSEPIFQGTFINIARDTIRLPNGNESTRVVIRHPGAACVLAVTDNDEVVLVRQWRYACDQALLELPAGKLDTGEDPAVCALRELAEETPYTADSVKLLHTFYTAPGFCDELMYLYQAEGVREGSTLQNDDDEFTETVLMSREEVKAALKNNQVSDGKTLAGLQYWLLNT</sequence>
<dbReference type="PANTHER" id="PTHR11839:SF18">
    <property type="entry name" value="NUDIX HYDROLASE DOMAIN-CONTAINING PROTEIN"/>
    <property type="match status" value="1"/>
</dbReference>
<evidence type="ECO:0000259" key="8">
    <source>
        <dbReference type="PROSITE" id="PS51462"/>
    </source>
</evidence>
<dbReference type="GO" id="GO:0005829">
    <property type="term" value="C:cytosol"/>
    <property type="evidence" value="ECO:0007669"/>
    <property type="project" value="TreeGrafter"/>
</dbReference>
<comment type="catalytic activity">
    <reaction evidence="1">
        <text>GDP-alpha-D-mannose + H2O = alpha-D-mannose 1-phosphate + GMP + 2 H(+)</text>
        <dbReference type="Rhea" id="RHEA:27978"/>
        <dbReference type="ChEBI" id="CHEBI:15377"/>
        <dbReference type="ChEBI" id="CHEBI:15378"/>
        <dbReference type="ChEBI" id="CHEBI:57527"/>
        <dbReference type="ChEBI" id="CHEBI:58115"/>
        <dbReference type="ChEBI" id="CHEBI:58409"/>
    </reaction>
</comment>
<dbReference type="KEGG" id="nani:NCTC12227_00914"/>
<evidence type="ECO:0000256" key="3">
    <source>
        <dbReference type="ARBA" id="ARBA00007275"/>
    </source>
</evidence>
<gene>
    <name evidence="9" type="primary">nudF</name>
    <name evidence="9" type="ORF">NCTC12227_00914</name>
</gene>
<accession>A0A1X3CLQ9</accession>
<dbReference type="SUPFAM" id="SSF55811">
    <property type="entry name" value="Nudix"/>
    <property type="match status" value="1"/>
</dbReference>
<dbReference type="InterPro" id="IPR000086">
    <property type="entry name" value="NUDIX_hydrolase_dom"/>
</dbReference>
<feature type="domain" description="Nudix hydrolase" evidence="8">
    <location>
        <begin position="39"/>
        <end position="169"/>
    </location>
</feature>
<dbReference type="PROSITE" id="PS51462">
    <property type="entry name" value="NUDIX"/>
    <property type="match status" value="1"/>
</dbReference>
<dbReference type="OrthoDB" id="9806150at2"/>
<keyword evidence="10" id="KW-1185">Reference proteome</keyword>
<dbReference type="GO" id="GO:0016787">
    <property type="term" value="F:hydrolase activity"/>
    <property type="evidence" value="ECO:0007669"/>
    <property type="project" value="UniProtKB-KW"/>
</dbReference>
<dbReference type="GO" id="GO:0006753">
    <property type="term" value="P:nucleoside phosphate metabolic process"/>
    <property type="evidence" value="ECO:0007669"/>
    <property type="project" value="TreeGrafter"/>
</dbReference>
<evidence type="ECO:0000313" key="10">
    <source>
        <dbReference type="Proteomes" id="UP000268229"/>
    </source>
</evidence>
<evidence type="ECO:0000313" key="9">
    <source>
        <dbReference type="EMBL" id="VEJ21188.1"/>
    </source>
</evidence>
<dbReference type="Gene3D" id="3.90.79.10">
    <property type="entry name" value="Nucleoside Triphosphate Pyrophosphohydrolase"/>
    <property type="match status" value="1"/>
</dbReference>
<dbReference type="AlphaFoldDB" id="A0A1X3CLQ9"/>
<dbReference type="Pfam" id="PF00293">
    <property type="entry name" value="NUDIX"/>
    <property type="match status" value="1"/>
</dbReference>
<evidence type="ECO:0000256" key="1">
    <source>
        <dbReference type="ARBA" id="ARBA00000847"/>
    </source>
</evidence>
<dbReference type="STRING" id="326522.BWD08_03490"/>